<dbReference type="Proteomes" id="UP000009080">
    <property type="component" value="Chromosome"/>
</dbReference>
<dbReference type="HOGENOM" id="CLU_066015_1_0_6"/>
<dbReference type="SUPFAM" id="SSF53850">
    <property type="entry name" value="Periplasmic binding protein-like II"/>
    <property type="match status" value="1"/>
</dbReference>
<sequence>MKSSTLKLIYKCRVAITSLAIVTGLTSPIASAETLRMVNGNDGVAAYAKGVLKIVLSKLPESYDWDESTEASTEARVTQMLADNDLDIVWYATTKDFEQRMRPIRIPLYKGLFGYRIFMIKQGTQSKFDGIETLTDLNRISMGQGRFWADADILEANGLNVVKVTKYESLFYMLDGGRFDAFPRGVHEPWYEMPRYPDLDLTVEKNLMVSYTNPFYFFVNKDNTDLAEKIERGFREAIADGSFDDYFFNDPTVTNVLKKANLAARTVINIRNPLLPSGTPVDDPTLWIDPSKL</sequence>
<name>C5BRS1_TERTT</name>
<keyword evidence="1" id="KW-0732">Signal</keyword>
<dbReference type="STRING" id="377629.TERTU_1227"/>
<dbReference type="eggNOG" id="COG0834">
    <property type="taxonomic scope" value="Bacteria"/>
</dbReference>
<organism evidence="2 3">
    <name type="scientific">Teredinibacter turnerae (strain ATCC 39867 / T7901)</name>
    <dbReference type="NCBI Taxonomy" id="377629"/>
    <lineage>
        <taxon>Bacteria</taxon>
        <taxon>Pseudomonadati</taxon>
        <taxon>Pseudomonadota</taxon>
        <taxon>Gammaproteobacteria</taxon>
        <taxon>Cellvibrionales</taxon>
        <taxon>Cellvibrionaceae</taxon>
        <taxon>Teredinibacter</taxon>
    </lineage>
</organism>
<dbReference type="EMBL" id="CP001614">
    <property type="protein sequence ID" value="ACR13691.1"/>
    <property type="molecule type" value="Genomic_DNA"/>
</dbReference>
<protein>
    <submittedName>
        <fullName evidence="2">Uncharacterized protein</fullName>
    </submittedName>
</protein>
<evidence type="ECO:0000256" key="1">
    <source>
        <dbReference type="SAM" id="SignalP"/>
    </source>
</evidence>
<proteinExistence type="predicted"/>
<evidence type="ECO:0000313" key="3">
    <source>
        <dbReference type="Proteomes" id="UP000009080"/>
    </source>
</evidence>
<accession>C5BRS1</accession>
<feature type="chain" id="PRO_5002946613" evidence="1">
    <location>
        <begin position="33"/>
        <end position="293"/>
    </location>
</feature>
<dbReference type="Gene3D" id="3.40.190.10">
    <property type="entry name" value="Periplasmic binding protein-like II"/>
    <property type="match status" value="2"/>
</dbReference>
<keyword evidence="3" id="KW-1185">Reference proteome</keyword>
<gene>
    <name evidence="2" type="ordered locus">TERTU_1227</name>
</gene>
<feature type="signal peptide" evidence="1">
    <location>
        <begin position="1"/>
        <end position="32"/>
    </location>
</feature>
<evidence type="ECO:0000313" key="2">
    <source>
        <dbReference type="EMBL" id="ACR13691.1"/>
    </source>
</evidence>
<reference evidence="2 3" key="1">
    <citation type="journal article" date="2009" name="PLoS ONE">
        <title>The complete genome of Teredinibacter turnerae T7901: an intracellular endosymbiont of marine wood-boring bivalves (shipworms).</title>
        <authorList>
            <person name="Yang J.C."/>
            <person name="Madupu R."/>
            <person name="Durkin A.S."/>
            <person name="Ekborg N.A."/>
            <person name="Pedamallu C.S."/>
            <person name="Hostetler J.B."/>
            <person name="Radune D."/>
            <person name="Toms B.S."/>
            <person name="Henrissat B."/>
            <person name="Coutinho P.M."/>
            <person name="Schwarz S."/>
            <person name="Field L."/>
            <person name="Trindade-Silva A.E."/>
            <person name="Soares C.A.G."/>
            <person name="Elshahawi S."/>
            <person name="Hanora A."/>
            <person name="Schmidt E.W."/>
            <person name="Haygood M.G."/>
            <person name="Posfai J."/>
            <person name="Benner J."/>
            <person name="Madinger C."/>
            <person name="Nove J."/>
            <person name="Anton B."/>
            <person name="Chaudhary K."/>
            <person name="Foster J."/>
            <person name="Holman A."/>
            <person name="Kumar S."/>
            <person name="Lessard P.A."/>
            <person name="Luyten Y.A."/>
            <person name="Slatko B."/>
            <person name="Wood N."/>
            <person name="Wu B."/>
            <person name="Teplitski M."/>
            <person name="Mougous J.D."/>
            <person name="Ward N."/>
            <person name="Eisen J.A."/>
            <person name="Badger J.H."/>
            <person name="Distel D.L."/>
        </authorList>
    </citation>
    <scope>NUCLEOTIDE SEQUENCE [LARGE SCALE GENOMIC DNA]</scope>
    <source>
        <strain evidence="3">ATCC 39867 / T7901</strain>
    </source>
</reference>
<dbReference type="AlphaFoldDB" id="C5BRS1"/>
<dbReference type="KEGG" id="ttu:TERTU_1227"/>